<keyword evidence="4 5" id="KW-0238">DNA-binding</keyword>
<keyword evidence="3" id="KW-0963">Cytoplasm</keyword>
<organism evidence="9 10">
    <name type="scientific">Photobacterium carnosum</name>
    <dbReference type="NCBI Taxonomy" id="2023717"/>
    <lineage>
        <taxon>Bacteria</taxon>
        <taxon>Pseudomonadati</taxon>
        <taxon>Pseudomonadota</taxon>
        <taxon>Gammaproteobacteria</taxon>
        <taxon>Vibrionales</taxon>
        <taxon>Vibrionaceae</taxon>
        <taxon>Photobacterium</taxon>
    </lineage>
</organism>
<dbReference type="PANTHER" id="PTHR38097">
    <property type="match status" value="1"/>
</dbReference>
<evidence type="ECO:0000256" key="3">
    <source>
        <dbReference type="ARBA" id="ARBA00022490"/>
    </source>
</evidence>
<dbReference type="GO" id="GO:0000976">
    <property type="term" value="F:transcription cis-regulatory region binding"/>
    <property type="evidence" value="ECO:0007669"/>
    <property type="project" value="TreeGrafter"/>
</dbReference>
<dbReference type="AlphaFoldDB" id="A0A2N4UNJ0"/>
<dbReference type="GO" id="GO:0001217">
    <property type="term" value="F:DNA-binding transcription repressor activity"/>
    <property type="evidence" value="ECO:0007669"/>
    <property type="project" value="TreeGrafter"/>
</dbReference>
<dbReference type="PIRSF" id="PIRSF002096">
    <property type="entry name" value="HnS"/>
    <property type="match status" value="1"/>
</dbReference>
<dbReference type="InterPro" id="IPR027444">
    <property type="entry name" value="H-NS_C_dom"/>
</dbReference>
<dbReference type="GO" id="GO:0003680">
    <property type="term" value="F:minor groove of adenine-thymine-rich DNA binding"/>
    <property type="evidence" value="ECO:0007669"/>
    <property type="project" value="TreeGrafter"/>
</dbReference>
<dbReference type="GO" id="GO:0003681">
    <property type="term" value="F:bent DNA binding"/>
    <property type="evidence" value="ECO:0007669"/>
    <property type="project" value="TreeGrafter"/>
</dbReference>
<dbReference type="Pfam" id="PF22470">
    <property type="entry name" value="Histone_HNS_N"/>
    <property type="match status" value="1"/>
</dbReference>
<dbReference type="PANTHER" id="PTHR38097:SF2">
    <property type="entry name" value="DNA-BINDING PROTEIN STPA"/>
    <property type="match status" value="1"/>
</dbReference>
<dbReference type="InterPro" id="IPR027454">
    <property type="entry name" value="Histone_HNS_N"/>
</dbReference>
<evidence type="ECO:0000256" key="4">
    <source>
        <dbReference type="ARBA" id="ARBA00023125"/>
    </source>
</evidence>
<dbReference type="Pfam" id="PF00816">
    <property type="entry name" value="Histone_HNS"/>
    <property type="match status" value="1"/>
</dbReference>
<evidence type="ECO:0000313" key="9">
    <source>
        <dbReference type="EMBL" id="PLC56576.1"/>
    </source>
</evidence>
<feature type="domain" description="DNA-binding protein H-NS-like C-terminal" evidence="8">
    <location>
        <begin position="89"/>
        <end position="131"/>
    </location>
</feature>
<evidence type="ECO:0000256" key="5">
    <source>
        <dbReference type="PIRNR" id="PIRNR002096"/>
    </source>
</evidence>
<dbReference type="GO" id="GO:0009295">
    <property type="term" value="C:nucleoid"/>
    <property type="evidence" value="ECO:0007669"/>
    <property type="project" value="UniProtKB-SubCell"/>
</dbReference>
<dbReference type="InterPro" id="IPR054180">
    <property type="entry name" value="H-NS-like_N"/>
</dbReference>
<evidence type="ECO:0000313" key="10">
    <source>
        <dbReference type="Proteomes" id="UP000234420"/>
    </source>
</evidence>
<comment type="caution">
    <text evidence="9">The sequence shown here is derived from an EMBL/GenBank/DDBJ whole genome shotgun (WGS) entry which is preliminary data.</text>
</comment>
<comment type="subcellular location">
    <subcellularLocation>
        <location evidence="1">Cytoplasm</location>
        <location evidence="1">Nucleoid</location>
    </subcellularLocation>
</comment>
<dbReference type="GO" id="GO:0005829">
    <property type="term" value="C:cytosol"/>
    <property type="evidence" value="ECO:0007669"/>
    <property type="project" value="TreeGrafter"/>
</dbReference>
<reference evidence="9 10" key="1">
    <citation type="journal article" date="2018" name="Syst. Appl. Microbiol.">
        <title>Photobacterium carnosum sp. nov., isolated from spoiled modified atmosphere packaged poultry meat.</title>
        <authorList>
            <person name="Hilgarth M."/>
            <person name="Fuertes S."/>
            <person name="Ehrmann M."/>
            <person name="Vogel R.F."/>
        </authorList>
    </citation>
    <scope>NUCLEOTIDE SEQUENCE [LARGE SCALE GENOMIC DNA]</scope>
    <source>
        <strain evidence="9 10">TMW 2.2021</strain>
    </source>
</reference>
<feature type="compositionally biased region" description="Polar residues" evidence="7">
    <location>
        <begin position="102"/>
        <end position="115"/>
    </location>
</feature>
<protein>
    <recommendedName>
        <fullName evidence="5">DNA-binding protein</fullName>
    </recommendedName>
</protein>
<evidence type="ECO:0000256" key="2">
    <source>
        <dbReference type="ARBA" id="ARBA00010610"/>
    </source>
</evidence>
<dbReference type="InterPro" id="IPR001801">
    <property type="entry name" value="Histone_HNS"/>
</dbReference>
<accession>A0A2N4UNJ0</accession>
<name>A0A2N4UNJ0_9GAMM</name>
<dbReference type="GO" id="GO:0032993">
    <property type="term" value="C:protein-DNA complex"/>
    <property type="evidence" value="ECO:0007669"/>
    <property type="project" value="TreeGrafter"/>
</dbReference>
<feature type="compositionally biased region" description="Polar residues" evidence="7">
    <location>
        <begin position="82"/>
        <end position="92"/>
    </location>
</feature>
<evidence type="ECO:0000256" key="1">
    <source>
        <dbReference type="ARBA" id="ARBA00004453"/>
    </source>
</evidence>
<dbReference type="Proteomes" id="UP000234420">
    <property type="component" value="Unassembled WGS sequence"/>
</dbReference>
<dbReference type="InterPro" id="IPR037150">
    <property type="entry name" value="H-NS_C_dom_sf"/>
</dbReference>
<sequence length="131" mass="14936">MQEFIDTLTRYRQAKALLKNQTVEELELITTNLSKILEEKKIQELTLLAEQKEKNDKLAIYKEMLAADGIDINELAAHVANTSTTQKATTPRSPRPAKYTYTDESGQSKTWTGQGRTPKFLVDKNLEEHLI</sequence>
<feature type="region of interest" description="Disordered" evidence="7">
    <location>
        <begin position="82"/>
        <end position="116"/>
    </location>
</feature>
<comment type="similarity">
    <text evidence="2 5">Belongs to the histone-like protein H-NS family.</text>
</comment>
<evidence type="ECO:0000256" key="6">
    <source>
        <dbReference type="PIRSR" id="PIRSR002096-1"/>
    </source>
</evidence>
<dbReference type="Gene3D" id="4.10.430.10">
    <property type="entry name" value="Histone-like protein H-NS, C-terminal domain"/>
    <property type="match status" value="1"/>
</dbReference>
<dbReference type="Gene3D" id="1.10.287.1050">
    <property type="entry name" value="H-NS histone-like proteins"/>
    <property type="match status" value="1"/>
</dbReference>
<keyword evidence="10" id="KW-1185">Reference proteome</keyword>
<evidence type="ECO:0000259" key="8">
    <source>
        <dbReference type="SMART" id="SM00528"/>
    </source>
</evidence>
<proteinExistence type="inferred from homology"/>
<feature type="DNA-binding region" evidence="6">
    <location>
        <begin position="114"/>
        <end position="119"/>
    </location>
</feature>
<dbReference type="EMBL" id="NPIB01000027">
    <property type="protein sequence ID" value="PLC56576.1"/>
    <property type="molecule type" value="Genomic_DNA"/>
</dbReference>
<dbReference type="SUPFAM" id="SSF81273">
    <property type="entry name" value="H-NS histone-like proteins"/>
    <property type="match status" value="2"/>
</dbReference>
<dbReference type="GO" id="GO:0046983">
    <property type="term" value="F:protein dimerization activity"/>
    <property type="evidence" value="ECO:0007669"/>
    <property type="project" value="InterPro"/>
</dbReference>
<gene>
    <name evidence="9" type="ORF">CIK00_17285</name>
</gene>
<dbReference type="GO" id="GO:0030527">
    <property type="term" value="F:structural constituent of chromatin"/>
    <property type="evidence" value="ECO:0007669"/>
    <property type="project" value="InterPro"/>
</dbReference>
<evidence type="ECO:0000256" key="7">
    <source>
        <dbReference type="SAM" id="MobiDB-lite"/>
    </source>
</evidence>
<dbReference type="RefSeq" id="WP_101769896.1">
    <property type="nucleotide sequence ID" value="NZ_BPPU01000005.1"/>
</dbReference>
<dbReference type="SMART" id="SM00528">
    <property type="entry name" value="HNS"/>
    <property type="match status" value="1"/>
</dbReference>